<reference evidence="1" key="1">
    <citation type="submission" date="2022-01" db="EMBL/GenBank/DDBJ databases">
        <authorList>
            <person name="Criscuolo A."/>
        </authorList>
    </citation>
    <scope>NUCLEOTIDE SEQUENCE</scope>
    <source>
        <strain evidence="1">CIP111891</strain>
    </source>
</reference>
<evidence type="ECO:0008006" key="3">
    <source>
        <dbReference type="Google" id="ProtNLM"/>
    </source>
</evidence>
<keyword evidence="2" id="KW-1185">Reference proteome</keyword>
<organism evidence="1 2">
    <name type="scientific">Paenibacillus allorhizoplanae</name>
    <dbReference type="NCBI Taxonomy" id="2905648"/>
    <lineage>
        <taxon>Bacteria</taxon>
        <taxon>Bacillati</taxon>
        <taxon>Bacillota</taxon>
        <taxon>Bacilli</taxon>
        <taxon>Bacillales</taxon>
        <taxon>Paenibacillaceae</taxon>
        <taxon>Paenibacillus</taxon>
    </lineage>
</organism>
<gene>
    <name evidence="1" type="ORF">PAECIP111891_02464</name>
</gene>
<protein>
    <recommendedName>
        <fullName evidence="3">Sporulation histidine kinase inhibitor Sda</fullName>
    </recommendedName>
</protein>
<comment type="caution">
    <text evidence="1">The sequence shown here is derived from an EMBL/GenBank/DDBJ whole genome shotgun (WGS) entry which is preliminary data.</text>
</comment>
<accession>A0ABM9C7B2</accession>
<dbReference type="EMBL" id="CAKMMW010000006">
    <property type="protein sequence ID" value="CAH1204266.1"/>
    <property type="molecule type" value="Genomic_DNA"/>
</dbReference>
<name>A0ABM9C7B2_9BACL</name>
<sequence>MNAIEVFLITRELTAMDEMTKLDEVLHNDIERERNC</sequence>
<dbReference type="Proteomes" id="UP000838821">
    <property type="component" value="Unassembled WGS sequence"/>
</dbReference>
<evidence type="ECO:0000313" key="2">
    <source>
        <dbReference type="Proteomes" id="UP000838821"/>
    </source>
</evidence>
<proteinExistence type="predicted"/>
<evidence type="ECO:0000313" key="1">
    <source>
        <dbReference type="EMBL" id="CAH1204266.1"/>
    </source>
</evidence>